<evidence type="ECO:0000259" key="3">
    <source>
        <dbReference type="Pfam" id="PF21601"/>
    </source>
</evidence>
<feature type="domain" description="Gliding motility-associated protein GldM second immunoglobulin-like" evidence="4">
    <location>
        <begin position="353"/>
        <end position="432"/>
    </location>
</feature>
<dbReference type="InterPro" id="IPR048405">
    <property type="entry name" value="GldM_Ig-like-1"/>
</dbReference>
<dbReference type="InterPro" id="IPR022719">
    <property type="entry name" value="Motility-assoc_prot_GldM_C"/>
</dbReference>
<dbReference type="Pfam" id="PF21602">
    <property type="entry name" value="GldM_3rd"/>
    <property type="match status" value="1"/>
</dbReference>
<evidence type="ECO:0000259" key="4">
    <source>
        <dbReference type="Pfam" id="PF21602"/>
    </source>
</evidence>
<dbReference type="STRING" id="1524460.IX84_01945"/>
<feature type="domain" description="Gliding motility-associated protein GldM first immunoglobulin-like" evidence="3">
    <location>
        <begin position="252"/>
        <end position="349"/>
    </location>
</feature>
<dbReference type="Pfam" id="PF21601">
    <property type="entry name" value="GldM_2nd"/>
    <property type="match status" value="1"/>
</dbReference>
<gene>
    <name evidence="5" type="ORF">IX84_01945</name>
</gene>
<accession>A0A098SBN1</accession>
<reference evidence="5 6" key="1">
    <citation type="journal article" date="2014" name="Int. J. Syst. Evol. Microbiol.">
        <title>Phaeodactylibacter xiamenensis gen. nov., sp. nov., a member of the family Saprospiraceae isolated from the marine alga Phaeodactylum tricornutum.</title>
        <authorList>
            <person name="Chen Z.Jr."/>
            <person name="Lei X."/>
            <person name="Lai Q."/>
            <person name="Li Y."/>
            <person name="Zhang B."/>
            <person name="Zhang J."/>
            <person name="Zhang H."/>
            <person name="Yang L."/>
            <person name="Zheng W."/>
            <person name="Tian Y."/>
            <person name="Yu Z."/>
            <person name="Xu H.Jr."/>
            <person name="Zheng T."/>
        </authorList>
    </citation>
    <scope>NUCLEOTIDE SEQUENCE [LARGE SCALE GENOMIC DNA]</scope>
    <source>
        <strain evidence="5 6">KD52</strain>
    </source>
</reference>
<dbReference type="EMBL" id="JPOS01000004">
    <property type="protein sequence ID" value="KGE89560.1"/>
    <property type="molecule type" value="Genomic_DNA"/>
</dbReference>
<feature type="domain" description="Gliding motility-associated protein GldM C-terminal" evidence="1">
    <location>
        <begin position="435"/>
        <end position="541"/>
    </location>
</feature>
<evidence type="ECO:0000259" key="1">
    <source>
        <dbReference type="Pfam" id="PF12080"/>
    </source>
</evidence>
<protein>
    <recommendedName>
        <fullName evidence="7">Gliding motility protein GldM</fullName>
    </recommendedName>
</protein>
<dbReference type="InterPro" id="IPR022720">
    <property type="entry name" value="Motility-assoc_prot_GldM_N"/>
</dbReference>
<keyword evidence="6" id="KW-1185">Reference proteome</keyword>
<sequence>MSIPKEPRQLMINLMYLVLTALLALNVSAEVMNAFFTLDDGNKESIATVESQLEQTVGGLKSLLSDESKAKYRPIEPAVDQVRETISSFNSYVNDLRGNLIDSAGNQNGEVDDDDYTESYGKVVPKGKKNKDITTRMLVDEGRGEELKAEIIKTKEQLVKIYTDLLRNHGKAFGLKDAEINNRIENIGNNLPFGIDDETWKASKDKTSWADFKFRQMPLAAVLPLMSQMQSDAKSSEAALINSMAELAGGRVVEFDSFFPVVQAEKAYVIKGDPFKAEISVGTYSSQINPDDINIYVNGSAVSVGEGGKAEYTTRTTSTGNKQLKLKVEVRNPLTGEVSEGESIYEYEVGTRSATVSADKMNVFYIGVDNPVSVSASGVSSNDLDVRASGCSIRATNKASGKYVVTADKPGDAKIILSGGGLPSTTFDFRVKKIPDPVARLSQSSGGTMGNGTFKAQGGVGAFLDNFDFDATCQIQGFTLVYVASRQDPVEVINAGARYNDQSRRLVNQAKPGDIYYYDDVKARCPGDKVGRPINSMVFKIK</sequence>
<name>A0A098SBN1_9BACT</name>
<feature type="domain" description="Gliding motility-associated protein GldM N-terminal" evidence="2">
    <location>
        <begin position="30"/>
        <end position="245"/>
    </location>
</feature>
<proteinExistence type="predicted"/>
<dbReference type="RefSeq" id="WP_044216086.1">
    <property type="nucleotide sequence ID" value="NZ_JBKAGJ010000005.1"/>
</dbReference>
<dbReference type="Proteomes" id="UP000029736">
    <property type="component" value="Unassembled WGS sequence"/>
</dbReference>
<organism evidence="5 6">
    <name type="scientific">Phaeodactylibacter xiamenensis</name>
    <dbReference type="NCBI Taxonomy" id="1524460"/>
    <lineage>
        <taxon>Bacteria</taxon>
        <taxon>Pseudomonadati</taxon>
        <taxon>Bacteroidota</taxon>
        <taxon>Saprospiria</taxon>
        <taxon>Saprospirales</taxon>
        <taxon>Haliscomenobacteraceae</taxon>
        <taxon>Phaeodactylibacter</taxon>
    </lineage>
</organism>
<dbReference type="Pfam" id="PF12081">
    <property type="entry name" value="GldM_1st"/>
    <property type="match status" value="1"/>
</dbReference>
<dbReference type="Pfam" id="PF12080">
    <property type="entry name" value="GldM_4th"/>
    <property type="match status" value="1"/>
</dbReference>
<dbReference type="InterPro" id="IPR048406">
    <property type="entry name" value="GldM_Ig-like-2"/>
</dbReference>
<evidence type="ECO:0000313" key="6">
    <source>
        <dbReference type="Proteomes" id="UP000029736"/>
    </source>
</evidence>
<evidence type="ECO:0000313" key="5">
    <source>
        <dbReference type="EMBL" id="KGE89560.1"/>
    </source>
</evidence>
<dbReference type="AlphaFoldDB" id="A0A098SBN1"/>
<evidence type="ECO:0000259" key="2">
    <source>
        <dbReference type="Pfam" id="PF12081"/>
    </source>
</evidence>
<comment type="caution">
    <text evidence="5">The sequence shown here is derived from an EMBL/GenBank/DDBJ whole genome shotgun (WGS) entry which is preliminary data.</text>
</comment>
<evidence type="ECO:0008006" key="7">
    <source>
        <dbReference type="Google" id="ProtNLM"/>
    </source>
</evidence>
<dbReference type="OrthoDB" id="1490890at2"/>